<dbReference type="PROSITE" id="PS00211">
    <property type="entry name" value="ABC_TRANSPORTER_1"/>
    <property type="match status" value="1"/>
</dbReference>
<feature type="transmembrane region" description="Helical" evidence="7">
    <location>
        <begin position="155"/>
        <end position="172"/>
    </location>
</feature>
<evidence type="ECO:0000256" key="2">
    <source>
        <dbReference type="ARBA" id="ARBA00022692"/>
    </source>
</evidence>
<reference evidence="10" key="1">
    <citation type="submission" date="2020-10" db="EMBL/GenBank/DDBJ databases">
        <authorList>
            <person name="Gilroy R."/>
        </authorList>
    </citation>
    <scope>NUCLEOTIDE SEQUENCE</scope>
    <source>
        <strain evidence="10">CHK183-6373</strain>
    </source>
</reference>
<evidence type="ECO:0000313" key="11">
    <source>
        <dbReference type="Proteomes" id="UP000886884"/>
    </source>
</evidence>
<dbReference type="Pfam" id="PF00005">
    <property type="entry name" value="ABC_tran"/>
    <property type="match status" value="1"/>
</dbReference>
<feature type="domain" description="ABC transmembrane type-1" evidence="9">
    <location>
        <begin position="31"/>
        <end position="321"/>
    </location>
</feature>
<evidence type="ECO:0000256" key="1">
    <source>
        <dbReference type="ARBA" id="ARBA00004651"/>
    </source>
</evidence>
<protein>
    <submittedName>
        <fullName evidence="10">ABC transporter ATP-binding protein</fullName>
    </submittedName>
</protein>
<feature type="domain" description="ABC transporter" evidence="8">
    <location>
        <begin position="358"/>
        <end position="597"/>
    </location>
</feature>
<feature type="transmembrane region" description="Helical" evidence="7">
    <location>
        <begin position="259"/>
        <end position="283"/>
    </location>
</feature>
<dbReference type="InterPro" id="IPR027417">
    <property type="entry name" value="P-loop_NTPase"/>
</dbReference>
<feature type="transmembrane region" description="Helical" evidence="7">
    <location>
        <begin position="70"/>
        <end position="93"/>
    </location>
</feature>
<keyword evidence="3" id="KW-0547">Nucleotide-binding</keyword>
<feature type="transmembrane region" description="Helical" evidence="7">
    <location>
        <begin position="32"/>
        <end position="58"/>
    </location>
</feature>
<evidence type="ECO:0000256" key="6">
    <source>
        <dbReference type="ARBA" id="ARBA00023136"/>
    </source>
</evidence>
<dbReference type="InterPro" id="IPR039421">
    <property type="entry name" value="Type_1_exporter"/>
</dbReference>
<dbReference type="Gene3D" id="3.40.50.300">
    <property type="entry name" value="P-loop containing nucleotide triphosphate hydrolases"/>
    <property type="match status" value="1"/>
</dbReference>
<reference evidence="10" key="2">
    <citation type="journal article" date="2021" name="PeerJ">
        <title>Extensive microbial diversity within the chicken gut microbiome revealed by metagenomics and culture.</title>
        <authorList>
            <person name="Gilroy R."/>
            <person name="Ravi A."/>
            <person name="Getino M."/>
            <person name="Pursley I."/>
            <person name="Horton D.L."/>
            <person name="Alikhan N.F."/>
            <person name="Baker D."/>
            <person name="Gharbi K."/>
            <person name="Hall N."/>
            <person name="Watson M."/>
            <person name="Adriaenssens E.M."/>
            <person name="Foster-Nyarko E."/>
            <person name="Jarju S."/>
            <person name="Secka A."/>
            <person name="Antonio M."/>
            <person name="Oren A."/>
            <person name="Chaudhuri R.R."/>
            <person name="La Ragione R."/>
            <person name="Hildebrand F."/>
            <person name="Pallen M.J."/>
        </authorList>
    </citation>
    <scope>NUCLEOTIDE SEQUENCE</scope>
    <source>
        <strain evidence="10">CHK183-6373</strain>
    </source>
</reference>
<evidence type="ECO:0000256" key="7">
    <source>
        <dbReference type="SAM" id="Phobius"/>
    </source>
</evidence>
<dbReference type="InterPro" id="IPR036640">
    <property type="entry name" value="ABC1_TM_sf"/>
</dbReference>
<dbReference type="GO" id="GO:0016887">
    <property type="term" value="F:ATP hydrolysis activity"/>
    <property type="evidence" value="ECO:0007669"/>
    <property type="project" value="InterPro"/>
</dbReference>
<dbReference type="SUPFAM" id="SSF90123">
    <property type="entry name" value="ABC transporter transmembrane region"/>
    <property type="match status" value="1"/>
</dbReference>
<dbReference type="Gene3D" id="1.20.1560.10">
    <property type="entry name" value="ABC transporter type 1, transmembrane domain"/>
    <property type="match status" value="1"/>
</dbReference>
<dbReference type="InterPro" id="IPR017871">
    <property type="entry name" value="ABC_transporter-like_CS"/>
</dbReference>
<evidence type="ECO:0000259" key="9">
    <source>
        <dbReference type="PROSITE" id="PS50929"/>
    </source>
</evidence>
<keyword evidence="6 7" id="KW-0472">Membrane</keyword>
<sequence>MEDAKQITRPQYGMGQNVLYMLRTAWRTRKSVIALCAAQALLGVASAAVGMFFAPAALGAIEAGAPLARLLGIIGAFSLALMLLGALAAYASANTEFGRIQVRMELFSRTMHKSATTALANAENPAFQEKSAKANAAMNGNAAAGEAVWDTLRQILENALGFLLYLSLLTALDPLLVAVTLATSAAGFFSAHRILGWGYRHRREEEKPLKRMDYVLNQAKNTALGKDLRIFGMRPWIEEVFSSARRAYHSFHARAGKRYFLADAIDALLALARNGVAYAYLIAKTLSGELTVAEFLLYFSAISGFTTWVTGILSSFTTLHRQSLELSTIREFWAYPEPLPLEGGEMPPALRPGDACALELYDVSFRYPGAEKDVLSHINLTIAPGEKLAIVGLNGAGKTTLVKLLCGFYDPTGGEVRLNGRNIRPFNRPAYYALLGAVYQNFSLAPASIAQNVAQDLEGFDRARVQNCLEKAGLGTKIRSLPRGMDTHLVKEVYEDAEELSGGEIQRLMLARALYKDAPILVLDEPTAALDPIAESDIYEKYREMTAGRTSIYISHRLASTRFCDRILLLADGKIAEEGTHEALMAKGGEYARLFEIQSRYYREGGEDDGGSNASE</sequence>
<dbReference type="PANTHER" id="PTHR24221:SF654">
    <property type="entry name" value="ATP-BINDING CASSETTE SUB-FAMILY B MEMBER 6"/>
    <property type="match status" value="1"/>
</dbReference>
<dbReference type="GO" id="GO:0140359">
    <property type="term" value="F:ABC-type transporter activity"/>
    <property type="evidence" value="ECO:0007669"/>
    <property type="project" value="InterPro"/>
</dbReference>
<dbReference type="Proteomes" id="UP000886884">
    <property type="component" value="Unassembled WGS sequence"/>
</dbReference>
<dbReference type="GO" id="GO:0034040">
    <property type="term" value="F:ATPase-coupled lipid transmembrane transporter activity"/>
    <property type="evidence" value="ECO:0007669"/>
    <property type="project" value="TreeGrafter"/>
</dbReference>
<feature type="transmembrane region" description="Helical" evidence="7">
    <location>
        <begin position="295"/>
        <end position="316"/>
    </location>
</feature>
<evidence type="ECO:0000259" key="8">
    <source>
        <dbReference type="PROSITE" id="PS50893"/>
    </source>
</evidence>
<dbReference type="InterPro" id="IPR003439">
    <property type="entry name" value="ABC_transporter-like_ATP-bd"/>
</dbReference>
<evidence type="ECO:0000313" key="10">
    <source>
        <dbReference type="EMBL" id="HIV28712.1"/>
    </source>
</evidence>
<dbReference type="SMART" id="SM00382">
    <property type="entry name" value="AAA"/>
    <property type="match status" value="1"/>
</dbReference>
<dbReference type="InterPro" id="IPR003593">
    <property type="entry name" value="AAA+_ATPase"/>
</dbReference>
<dbReference type="AlphaFoldDB" id="A0A9D1P9W8"/>
<accession>A0A9D1P9W8</accession>
<dbReference type="SUPFAM" id="SSF52540">
    <property type="entry name" value="P-loop containing nucleoside triphosphate hydrolases"/>
    <property type="match status" value="1"/>
</dbReference>
<keyword evidence="5 7" id="KW-1133">Transmembrane helix</keyword>
<dbReference type="GO" id="GO:0005524">
    <property type="term" value="F:ATP binding"/>
    <property type="evidence" value="ECO:0007669"/>
    <property type="project" value="UniProtKB-KW"/>
</dbReference>
<evidence type="ECO:0000256" key="3">
    <source>
        <dbReference type="ARBA" id="ARBA00022741"/>
    </source>
</evidence>
<evidence type="ECO:0000256" key="4">
    <source>
        <dbReference type="ARBA" id="ARBA00022840"/>
    </source>
</evidence>
<keyword evidence="2 7" id="KW-0812">Transmembrane</keyword>
<dbReference type="InterPro" id="IPR011527">
    <property type="entry name" value="ABC1_TM_dom"/>
</dbReference>
<dbReference type="GO" id="GO:0005886">
    <property type="term" value="C:plasma membrane"/>
    <property type="evidence" value="ECO:0007669"/>
    <property type="project" value="UniProtKB-SubCell"/>
</dbReference>
<organism evidence="10 11">
    <name type="scientific">Candidatus Ornithocaccomicrobium faecavium</name>
    <dbReference type="NCBI Taxonomy" id="2840890"/>
    <lineage>
        <taxon>Bacteria</taxon>
        <taxon>Bacillati</taxon>
        <taxon>Bacillota</taxon>
        <taxon>Clostridia</taxon>
        <taxon>Candidatus Ornithocaccomicrobium</taxon>
    </lineage>
</organism>
<comment type="caution">
    <text evidence="10">The sequence shown here is derived from an EMBL/GenBank/DDBJ whole genome shotgun (WGS) entry which is preliminary data.</text>
</comment>
<keyword evidence="4 10" id="KW-0067">ATP-binding</keyword>
<dbReference type="PROSITE" id="PS50893">
    <property type="entry name" value="ABC_TRANSPORTER_2"/>
    <property type="match status" value="1"/>
</dbReference>
<dbReference type="EMBL" id="DVOT01000220">
    <property type="protein sequence ID" value="HIV28712.1"/>
    <property type="molecule type" value="Genomic_DNA"/>
</dbReference>
<dbReference type="PROSITE" id="PS50929">
    <property type="entry name" value="ABC_TM1F"/>
    <property type="match status" value="1"/>
</dbReference>
<gene>
    <name evidence="10" type="ORF">IAA64_12110</name>
</gene>
<evidence type="ECO:0000256" key="5">
    <source>
        <dbReference type="ARBA" id="ARBA00022989"/>
    </source>
</evidence>
<comment type="subcellular location">
    <subcellularLocation>
        <location evidence="1">Cell membrane</location>
        <topology evidence="1">Multi-pass membrane protein</topology>
    </subcellularLocation>
</comment>
<name>A0A9D1P9W8_9FIRM</name>
<proteinExistence type="predicted"/>
<dbReference type="PANTHER" id="PTHR24221">
    <property type="entry name" value="ATP-BINDING CASSETTE SUB-FAMILY B"/>
    <property type="match status" value="1"/>
</dbReference>